<comment type="caution">
    <text evidence="1">The sequence shown here is derived from an EMBL/GenBank/DDBJ whole genome shotgun (WGS) entry which is preliminary data.</text>
</comment>
<reference evidence="1 2" key="1">
    <citation type="submission" date="2023-05" db="EMBL/GenBank/DDBJ databases">
        <title>B98-5 Cell Line De Novo Hybrid Assembly: An Optical Mapping Approach.</title>
        <authorList>
            <person name="Kananen K."/>
            <person name="Auerbach J.A."/>
            <person name="Kautto E."/>
            <person name="Blachly J.S."/>
        </authorList>
    </citation>
    <scope>NUCLEOTIDE SEQUENCE [LARGE SCALE GENOMIC DNA]</scope>
    <source>
        <strain evidence="1">B95-8</strain>
        <tissue evidence="1">Cell line</tissue>
    </source>
</reference>
<evidence type="ECO:0000313" key="2">
    <source>
        <dbReference type="Proteomes" id="UP001266305"/>
    </source>
</evidence>
<proteinExistence type="predicted"/>
<name>A0ABQ9U0H8_SAGOE</name>
<gene>
    <name evidence="1" type="ORF">P7K49_032568</name>
</gene>
<dbReference type="Proteomes" id="UP001266305">
    <property type="component" value="Unassembled WGS sequence"/>
</dbReference>
<organism evidence="1 2">
    <name type="scientific">Saguinus oedipus</name>
    <name type="common">Cotton-top tamarin</name>
    <name type="synonym">Oedipomidas oedipus</name>
    <dbReference type="NCBI Taxonomy" id="9490"/>
    <lineage>
        <taxon>Eukaryota</taxon>
        <taxon>Metazoa</taxon>
        <taxon>Chordata</taxon>
        <taxon>Craniata</taxon>
        <taxon>Vertebrata</taxon>
        <taxon>Euteleostomi</taxon>
        <taxon>Mammalia</taxon>
        <taxon>Eutheria</taxon>
        <taxon>Euarchontoglires</taxon>
        <taxon>Primates</taxon>
        <taxon>Haplorrhini</taxon>
        <taxon>Platyrrhini</taxon>
        <taxon>Cebidae</taxon>
        <taxon>Callitrichinae</taxon>
        <taxon>Saguinus</taxon>
    </lineage>
</organism>
<accession>A0ABQ9U0H8</accession>
<evidence type="ECO:0000313" key="1">
    <source>
        <dbReference type="EMBL" id="KAK2089902.1"/>
    </source>
</evidence>
<dbReference type="EMBL" id="JASSZA010000018">
    <property type="protein sequence ID" value="KAK2089902.1"/>
    <property type="molecule type" value="Genomic_DNA"/>
</dbReference>
<keyword evidence="2" id="KW-1185">Reference proteome</keyword>
<protein>
    <submittedName>
        <fullName evidence="1">Uncharacterized protein</fullName>
    </submittedName>
</protein>
<sequence>MADTWGYFISFCKQPRSSFSCRNVTHSVQDTDKTFVMGLPKGAEGSLAHVPSAAVLLQSLPFITNASCGAKQNAFVRYFRCADLFWDVPISNELTEGGPVSLAVRRKLHSKAYENGTNRLRLQKQTLKSEKNRPLDPEMQCLLLSDGKGSIHPNHVVILPGDSGSGTAAISFTGALKIPVSKRVQEEFQRGCCANCEKSGRLMINLEKSLAVEPRDWNP</sequence>